<gene>
    <name evidence="6" type="ORF">NPX13_g4743</name>
</gene>
<evidence type="ECO:0000313" key="7">
    <source>
        <dbReference type="Proteomes" id="UP001148614"/>
    </source>
</evidence>
<protein>
    <recommendedName>
        <fullName evidence="5">RCC1-like domain-containing protein</fullName>
    </recommendedName>
</protein>
<feature type="repeat" description="RCC1" evidence="3">
    <location>
        <begin position="413"/>
        <end position="480"/>
    </location>
</feature>
<comment type="caution">
    <text evidence="6">The sequence shown here is derived from an EMBL/GenBank/DDBJ whole genome shotgun (WGS) entry which is preliminary data.</text>
</comment>
<keyword evidence="7" id="KW-1185">Reference proteome</keyword>
<dbReference type="InterPro" id="IPR058923">
    <property type="entry name" value="RCC1-like_dom"/>
</dbReference>
<dbReference type="InterPro" id="IPR051553">
    <property type="entry name" value="Ran_GTPase-activating"/>
</dbReference>
<feature type="compositionally biased region" description="Acidic residues" evidence="4">
    <location>
        <begin position="194"/>
        <end position="205"/>
    </location>
</feature>
<dbReference type="PROSITE" id="PS00625">
    <property type="entry name" value="RCC1_1"/>
    <property type="match status" value="1"/>
</dbReference>
<keyword evidence="1" id="KW-0344">Guanine-nucleotide releasing factor</keyword>
<feature type="region of interest" description="Disordered" evidence="4">
    <location>
        <begin position="184"/>
        <end position="214"/>
    </location>
</feature>
<organism evidence="6 7">
    <name type="scientific">Xylaria arbuscula</name>
    <dbReference type="NCBI Taxonomy" id="114810"/>
    <lineage>
        <taxon>Eukaryota</taxon>
        <taxon>Fungi</taxon>
        <taxon>Dikarya</taxon>
        <taxon>Ascomycota</taxon>
        <taxon>Pezizomycotina</taxon>
        <taxon>Sordariomycetes</taxon>
        <taxon>Xylariomycetidae</taxon>
        <taxon>Xylariales</taxon>
        <taxon>Xylariaceae</taxon>
        <taxon>Xylaria</taxon>
    </lineage>
</organism>
<dbReference type="GO" id="GO:0005737">
    <property type="term" value="C:cytoplasm"/>
    <property type="evidence" value="ECO:0007669"/>
    <property type="project" value="TreeGrafter"/>
</dbReference>
<name>A0A9W8TLN0_9PEZI</name>
<evidence type="ECO:0000256" key="4">
    <source>
        <dbReference type="SAM" id="MobiDB-lite"/>
    </source>
</evidence>
<keyword evidence="2" id="KW-0677">Repeat</keyword>
<feature type="compositionally biased region" description="Basic and acidic residues" evidence="4">
    <location>
        <begin position="57"/>
        <end position="69"/>
    </location>
</feature>
<evidence type="ECO:0000256" key="3">
    <source>
        <dbReference type="PROSITE-ProRule" id="PRU00235"/>
    </source>
</evidence>
<dbReference type="GO" id="GO:0005085">
    <property type="term" value="F:guanyl-nucleotide exchange factor activity"/>
    <property type="evidence" value="ECO:0007669"/>
    <property type="project" value="TreeGrafter"/>
</dbReference>
<dbReference type="PROSITE" id="PS00626">
    <property type="entry name" value="RCC1_2"/>
    <property type="match status" value="4"/>
</dbReference>
<evidence type="ECO:0000313" key="6">
    <source>
        <dbReference type="EMBL" id="KAJ3573330.1"/>
    </source>
</evidence>
<dbReference type="PANTHER" id="PTHR45982">
    <property type="entry name" value="REGULATOR OF CHROMOSOME CONDENSATION"/>
    <property type="match status" value="1"/>
</dbReference>
<sequence length="537" mass="57831">MGRSFVVSYSYGVSSVGSLGRVGEACQAHAAKEARNSTTTTGPLNSSDPIGKRKRPRLEEQIPRDDATSRKRSRVGRPRKDQTKVHSVKSREEQVAAPPAVLNEVPQEILAIFVFGTGENGELGLGPKINEAQRPVLNPFLDPSSPTAYHIVDFACGGMHTVALSTSNRIITWGVNDNGALGRKTDWEGGLRDVDDESDNGEDAELNPLESTPKEIPAKHFPSGTKFAQVAAGDSCSFALTDTGLVYGWGSFRDSQGNNRFGYDTNGKIVKIQESPVQIQGIPLITQIVCGDNHALALDIKDNIWAWGYNEQNQFGRRLFGRRQDSFVPSQVRVCRGKAKYVASGPYHSFAIDRQDNVWAWGANTFGQAGESKSAGKDSAFLPSPVKIRHLCQKEVTVLAGGAFHSAAITVGGQCFVWGRTDYGRLGVQFTPEQTQDEDNIRCDDRGKPRICLRPTAVLNVGHAVDVACGTDHTLFINKSGAGYSSGVGDQGQLGLGAEDEIEVATLIKAKAVRDRFLVRAGASGNSSIVAAVARDS</sequence>
<feature type="repeat" description="RCC1" evidence="3">
    <location>
        <begin position="356"/>
        <end position="412"/>
    </location>
</feature>
<dbReference type="PRINTS" id="PR00633">
    <property type="entry name" value="RCCNDNSATION"/>
</dbReference>
<proteinExistence type="predicted"/>
<accession>A0A9W8TLN0</accession>
<feature type="repeat" description="RCC1" evidence="3">
    <location>
        <begin position="302"/>
        <end position="355"/>
    </location>
</feature>
<dbReference type="Pfam" id="PF25390">
    <property type="entry name" value="WD40_RLD"/>
    <property type="match status" value="1"/>
</dbReference>
<evidence type="ECO:0000259" key="5">
    <source>
        <dbReference type="Pfam" id="PF25390"/>
    </source>
</evidence>
<dbReference type="PROSITE" id="PS50012">
    <property type="entry name" value="RCC1_3"/>
    <property type="match status" value="6"/>
</dbReference>
<feature type="domain" description="RCC1-like" evidence="5">
    <location>
        <begin position="112"/>
        <end position="529"/>
    </location>
</feature>
<dbReference type="AlphaFoldDB" id="A0A9W8TLN0"/>
<dbReference type="InterPro" id="IPR009091">
    <property type="entry name" value="RCC1/BLIP-II"/>
</dbReference>
<dbReference type="Gene3D" id="2.130.10.30">
    <property type="entry name" value="Regulator of chromosome condensation 1/beta-lactamase-inhibitor protein II"/>
    <property type="match status" value="1"/>
</dbReference>
<feature type="region of interest" description="Disordered" evidence="4">
    <location>
        <begin position="30"/>
        <end position="95"/>
    </location>
</feature>
<feature type="compositionally biased region" description="Basic and acidic residues" evidence="4">
    <location>
        <begin position="78"/>
        <end position="94"/>
    </location>
</feature>
<dbReference type="SUPFAM" id="SSF50985">
    <property type="entry name" value="RCC1/BLIP-II"/>
    <property type="match status" value="1"/>
</dbReference>
<evidence type="ECO:0000256" key="2">
    <source>
        <dbReference type="ARBA" id="ARBA00022737"/>
    </source>
</evidence>
<dbReference type="InterPro" id="IPR000408">
    <property type="entry name" value="Reg_chr_condens"/>
</dbReference>
<feature type="repeat" description="RCC1" evidence="3">
    <location>
        <begin position="168"/>
        <end position="243"/>
    </location>
</feature>
<dbReference type="PANTHER" id="PTHR45982:SF1">
    <property type="entry name" value="REGULATOR OF CHROMOSOME CONDENSATION"/>
    <property type="match status" value="1"/>
</dbReference>
<evidence type="ECO:0000256" key="1">
    <source>
        <dbReference type="ARBA" id="ARBA00022658"/>
    </source>
</evidence>
<reference evidence="6" key="1">
    <citation type="submission" date="2022-07" db="EMBL/GenBank/DDBJ databases">
        <title>Genome Sequence of Xylaria arbuscula.</title>
        <authorList>
            <person name="Buettner E."/>
        </authorList>
    </citation>
    <scope>NUCLEOTIDE SEQUENCE</scope>
    <source>
        <strain evidence="6">VT107</strain>
    </source>
</reference>
<feature type="repeat" description="RCC1" evidence="3">
    <location>
        <begin position="110"/>
        <end position="167"/>
    </location>
</feature>
<dbReference type="VEuPathDB" id="FungiDB:F4678DRAFT_358582"/>
<feature type="compositionally biased region" description="Polar residues" evidence="4">
    <location>
        <begin position="36"/>
        <end position="48"/>
    </location>
</feature>
<dbReference type="Proteomes" id="UP001148614">
    <property type="component" value="Unassembled WGS sequence"/>
</dbReference>
<feature type="repeat" description="RCC1" evidence="3">
    <location>
        <begin position="244"/>
        <end position="301"/>
    </location>
</feature>
<feature type="compositionally biased region" description="Basic and acidic residues" evidence="4">
    <location>
        <begin position="184"/>
        <end position="193"/>
    </location>
</feature>
<dbReference type="EMBL" id="JANPWZ010000691">
    <property type="protein sequence ID" value="KAJ3573330.1"/>
    <property type="molecule type" value="Genomic_DNA"/>
</dbReference>